<dbReference type="OrthoDB" id="10261408at2759"/>
<reference evidence="2 3" key="1">
    <citation type="submission" date="2016-04" db="EMBL/GenBank/DDBJ databases">
        <title>A degradative enzymes factory behind the ericoid mycorrhizal symbiosis.</title>
        <authorList>
            <consortium name="DOE Joint Genome Institute"/>
            <person name="Martino E."/>
            <person name="Morin E."/>
            <person name="Grelet G."/>
            <person name="Kuo A."/>
            <person name="Kohler A."/>
            <person name="Daghino S."/>
            <person name="Barry K."/>
            <person name="Choi C."/>
            <person name="Cichocki N."/>
            <person name="Clum A."/>
            <person name="Copeland A."/>
            <person name="Hainaut M."/>
            <person name="Haridas S."/>
            <person name="Labutti K."/>
            <person name="Lindquist E."/>
            <person name="Lipzen A."/>
            <person name="Khouja H.-R."/>
            <person name="Murat C."/>
            <person name="Ohm R."/>
            <person name="Olson A."/>
            <person name="Spatafora J."/>
            <person name="Veneault-Fourrey C."/>
            <person name="Henrissat B."/>
            <person name="Grigoriev I."/>
            <person name="Martin F."/>
            <person name="Perotto S."/>
        </authorList>
    </citation>
    <scope>NUCLEOTIDE SEQUENCE [LARGE SCALE GENOMIC DNA]</scope>
    <source>
        <strain evidence="2 3">E</strain>
    </source>
</reference>
<gene>
    <name evidence="2" type="ORF">K444DRAFT_232928</name>
</gene>
<sequence length="260" mass="29003">MKRTASLASLATSEQEAKRLHFPRMQLEALAQVALREGLSKEQVAYEQWVDTQPIESVMAWDEMGVGERTAWIVEYMESCGGEGDGELEVGKGSDDTARASEVQRVEEEQTTVEHASVEERREEAMGDLGEESRWRAVRTAGREDILSHAEAMVVVEQEESSPILPGMFFCSRSKGNIRSKWKTSASDLGYCTVQPRLGLSSLTISQESPQLQRNLQPLQNQHQLPNLTDHSEPALVYGQPPRTKRAQSRTNPNVRPVPG</sequence>
<accession>A0A2J6SL33</accession>
<feature type="region of interest" description="Disordered" evidence="1">
    <location>
        <begin position="84"/>
        <end position="129"/>
    </location>
</feature>
<feature type="compositionally biased region" description="Basic and acidic residues" evidence="1">
    <location>
        <begin position="89"/>
        <end position="108"/>
    </location>
</feature>
<organism evidence="2 3">
    <name type="scientific">Hyaloscypha bicolor E</name>
    <dbReference type="NCBI Taxonomy" id="1095630"/>
    <lineage>
        <taxon>Eukaryota</taxon>
        <taxon>Fungi</taxon>
        <taxon>Dikarya</taxon>
        <taxon>Ascomycota</taxon>
        <taxon>Pezizomycotina</taxon>
        <taxon>Leotiomycetes</taxon>
        <taxon>Helotiales</taxon>
        <taxon>Hyaloscyphaceae</taxon>
        <taxon>Hyaloscypha</taxon>
        <taxon>Hyaloscypha bicolor</taxon>
    </lineage>
</organism>
<dbReference type="RefSeq" id="XP_024728368.1">
    <property type="nucleotide sequence ID" value="XM_024871240.1"/>
</dbReference>
<evidence type="ECO:0000313" key="3">
    <source>
        <dbReference type="Proteomes" id="UP000235371"/>
    </source>
</evidence>
<evidence type="ECO:0000256" key="1">
    <source>
        <dbReference type="SAM" id="MobiDB-lite"/>
    </source>
</evidence>
<feature type="region of interest" description="Disordered" evidence="1">
    <location>
        <begin position="219"/>
        <end position="260"/>
    </location>
</feature>
<keyword evidence="3" id="KW-1185">Reference proteome</keyword>
<dbReference type="EMBL" id="KZ613912">
    <property type="protein sequence ID" value="PMD51464.1"/>
    <property type="molecule type" value="Genomic_DNA"/>
</dbReference>
<feature type="compositionally biased region" description="Basic and acidic residues" evidence="1">
    <location>
        <begin position="116"/>
        <end position="129"/>
    </location>
</feature>
<dbReference type="AlphaFoldDB" id="A0A2J6SL33"/>
<feature type="compositionally biased region" description="Low complexity" evidence="1">
    <location>
        <begin position="219"/>
        <end position="228"/>
    </location>
</feature>
<protein>
    <submittedName>
        <fullName evidence="2">Uncharacterized protein</fullName>
    </submittedName>
</protein>
<name>A0A2J6SL33_9HELO</name>
<dbReference type="InParanoid" id="A0A2J6SL33"/>
<evidence type="ECO:0000313" key="2">
    <source>
        <dbReference type="EMBL" id="PMD51464.1"/>
    </source>
</evidence>
<proteinExistence type="predicted"/>
<dbReference type="Proteomes" id="UP000235371">
    <property type="component" value="Unassembled WGS sequence"/>
</dbReference>
<dbReference type="GeneID" id="36579322"/>